<organism evidence="18 19">
    <name type="scientific">Clostridium thermosuccinogenes</name>
    <dbReference type="NCBI Taxonomy" id="84032"/>
    <lineage>
        <taxon>Bacteria</taxon>
        <taxon>Bacillati</taxon>
        <taxon>Bacillota</taxon>
        <taxon>Clostridia</taxon>
        <taxon>Eubacteriales</taxon>
        <taxon>Clostridiaceae</taxon>
        <taxon>Clostridium</taxon>
    </lineage>
</organism>
<keyword evidence="3 14" id="KW-0963">Cytoplasm</keyword>
<evidence type="ECO:0000256" key="5">
    <source>
        <dbReference type="ARBA" id="ARBA00022553"/>
    </source>
</evidence>
<keyword evidence="4 14" id="KW-0678">Repressor</keyword>
<keyword evidence="6 14" id="KW-0106">Calcium</keyword>
<comment type="caution">
    <text evidence="18">The sequence shown here is derived from an EMBL/GenBank/DDBJ whole genome shotgun (WGS) entry which is preliminary data.</text>
</comment>
<dbReference type="KEGG" id="cthd:CDO33_10935"/>
<keyword evidence="14 15" id="KW-0479">Metal-binding</keyword>
<dbReference type="OrthoDB" id="9790669at2"/>
<dbReference type="GO" id="GO:0005829">
    <property type="term" value="C:cytosol"/>
    <property type="evidence" value="ECO:0007669"/>
    <property type="project" value="TreeGrafter"/>
</dbReference>
<dbReference type="AlphaFoldDB" id="A0A2K2FLM7"/>
<evidence type="ECO:0000256" key="14">
    <source>
        <dbReference type="PIRNR" id="PIRNR002937"/>
    </source>
</evidence>
<evidence type="ECO:0000256" key="10">
    <source>
        <dbReference type="ARBA" id="ARBA00023125"/>
    </source>
</evidence>
<dbReference type="InterPro" id="IPR036388">
    <property type="entry name" value="WH-like_DNA-bd_sf"/>
</dbReference>
<name>A0A2K2FLM7_9CLOT</name>
<dbReference type="InterPro" id="IPR014879">
    <property type="entry name" value="Spo0A_C"/>
</dbReference>
<dbReference type="GO" id="GO:0030435">
    <property type="term" value="P:sporulation resulting in formation of a cellular spore"/>
    <property type="evidence" value="ECO:0007669"/>
    <property type="project" value="UniProtKB-UniRule"/>
</dbReference>
<keyword evidence="7 14" id="KW-0749">Sporulation</keyword>
<feature type="binding site" evidence="15">
    <location>
        <position position="57"/>
    </location>
    <ligand>
        <name>Ca(2+)</name>
        <dbReference type="ChEBI" id="CHEBI:29108"/>
    </ligand>
</feature>
<sequence length="268" mass="30100">MSEKISILIADDNVQFGNLLQEYISRVSDMDVAGIARDGLQAISMIKSLKPDVVLLDIIMPNLDGLGVLEKMSSVKSGNKPSFIVLTALGQDIFIQKAMALGAGYYIVKPFDMDVLVSRIREIYKYKCYTLFNHEKQQLKKKTFQDSHSFKHDMETLVTNLIRSVGVPPHVTGYQYIREAVIQVIKSPNILYSMTKILYPSVAKKFNSTPQRVERAIRNAIDGAWKKGDLKHIESTLGYCPNKIRSKPSNSEFIALIADKARLSLGIE</sequence>
<evidence type="ECO:0000256" key="1">
    <source>
        <dbReference type="ARBA" id="ARBA00004496"/>
    </source>
</evidence>
<dbReference type="Pfam" id="PF00072">
    <property type="entry name" value="Response_reg"/>
    <property type="match status" value="1"/>
</dbReference>
<dbReference type="GO" id="GO:0000976">
    <property type="term" value="F:transcription cis-regulatory region binding"/>
    <property type="evidence" value="ECO:0007669"/>
    <property type="project" value="TreeGrafter"/>
</dbReference>
<dbReference type="Proteomes" id="UP000236151">
    <property type="component" value="Unassembled WGS sequence"/>
</dbReference>
<keyword evidence="8 14" id="KW-0902">Two-component regulatory system</keyword>
<dbReference type="NCBIfam" id="TIGR02875">
    <property type="entry name" value="spore_0_A"/>
    <property type="match status" value="1"/>
</dbReference>
<dbReference type="PANTHER" id="PTHR48111">
    <property type="entry name" value="REGULATOR OF RPOS"/>
    <property type="match status" value="1"/>
</dbReference>
<keyword evidence="10 14" id="KW-0238">DNA-binding</keyword>
<evidence type="ECO:0000256" key="4">
    <source>
        <dbReference type="ARBA" id="ARBA00022491"/>
    </source>
</evidence>
<evidence type="ECO:0000256" key="6">
    <source>
        <dbReference type="ARBA" id="ARBA00022837"/>
    </source>
</evidence>
<dbReference type="PIRSF" id="PIRSF002937">
    <property type="entry name" value="Res_reg_Spo0A"/>
    <property type="match status" value="1"/>
</dbReference>
<evidence type="ECO:0000256" key="3">
    <source>
        <dbReference type="ARBA" id="ARBA00022490"/>
    </source>
</evidence>
<evidence type="ECO:0000256" key="7">
    <source>
        <dbReference type="ARBA" id="ARBA00022969"/>
    </source>
</evidence>
<evidence type="ECO:0000256" key="13">
    <source>
        <dbReference type="ARBA" id="ARBA00024867"/>
    </source>
</evidence>
<keyword evidence="12 14" id="KW-0804">Transcription</keyword>
<dbReference type="InterPro" id="IPR016032">
    <property type="entry name" value="Sig_transdc_resp-reg_C-effctor"/>
</dbReference>
<dbReference type="InterPro" id="IPR011006">
    <property type="entry name" value="CheY-like_superfamily"/>
</dbReference>
<dbReference type="SUPFAM" id="SSF46894">
    <property type="entry name" value="C-terminal effector domain of the bipartite response regulators"/>
    <property type="match status" value="1"/>
</dbReference>
<dbReference type="InterPro" id="IPR039420">
    <property type="entry name" value="WalR-like"/>
</dbReference>
<dbReference type="GO" id="GO:0032993">
    <property type="term" value="C:protein-DNA complex"/>
    <property type="evidence" value="ECO:0007669"/>
    <property type="project" value="TreeGrafter"/>
</dbReference>
<proteinExistence type="predicted"/>
<evidence type="ECO:0000313" key="19">
    <source>
        <dbReference type="Proteomes" id="UP000236151"/>
    </source>
</evidence>
<evidence type="ECO:0000256" key="15">
    <source>
        <dbReference type="PIRSR" id="PIRSR002937-1"/>
    </source>
</evidence>
<comment type="cofactor">
    <cofactor evidence="14 15">
        <name>Ca(2+)</name>
        <dbReference type="ChEBI" id="CHEBI:29108"/>
    </cofactor>
    <text evidence="14 15">Binds 1 Ca(2+) ion per subunit.</text>
</comment>
<accession>A0A2K2FLM7</accession>
<comment type="subcellular location">
    <subcellularLocation>
        <location evidence="1 14">Cytoplasm</location>
    </subcellularLocation>
</comment>
<feature type="binding site" evidence="15">
    <location>
        <position position="11"/>
    </location>
    <ligand>
        <name>Ca(2+)</name>
        <dbReference type="ChEBI" id="CHEBI:29108"/>
    </ligand>
</feature>
<dbReference type="RefSeq" id="WP_103080044.1">
    <property type="nucleotide sequence ID" value="NZ_CP021850.1"/>
</dbReference>
<dbReference type="InterPro" id="IPR001789">
    <property type="entry name" value="Sig_transdc_resp-reg_receiver"/>
</dbReference>
<reference evidence="18 19" key="1">
    <citation type="submission" date="2017-06" db="EMBL/GenBank/DDBJ databases">
        <title>Investigating the central metabolism of Clostridium thermosuccinogenes.</title>
        <authorList>
            <person name="Koendjbiharie J.G."/>
            <person name="van Kranenburg R."/>
        </authorList>
    </citation>
    <scope>NUCLEOTIDE SEQUENCE [LARGE SCALE GENOMIC DNA]</scope>
    <source>
        <strain evidence="18 19">DSM 5806</strain>
    </source>
</reference>
<evidence type="ECO:0000256" key="12">
    <source>
        <dbReference type="ARBA" id="ARBA00023163"/>
    </source>
</evidence>
<gene>
    <name evidence="18" type="primary">spo0A</name>
    <name evidence="18" type="ORF">CDQ84_02015</name>
</gene>
<keyword evidence="11 14" id="KW-0010">Activator</keyword>
<evidence type="ECO:0000259" key="17">
    <source>
        <dbReference type="PROSITE" id="PS50110"/>
    </source>
</evidence>
<dbReference type="GO" id="GO:0042173">
    <property type="term" value="P:regulation of sporulation resulting in formation of a cellular spore"/>
    <property type="evidence" value="ECO:0007669"/>
    <property type="project" value="InterPro"/>
</dbReference>
<feature type="domain" description="Response regulatory" evidence="17">
    <location>
        <begin position="6"/>
        <end position="124"/>
    </location>
</feature>
<protein>
    <recommendedName>
        <fullName evidence="2 14">Stage 0 sporulation protein A homolog</fullName>
    </recommendedName>
</protein>
<keyword evidence="5 16" id="KW-0597">Phosphoprotein</keyword>
<feature type="binding site" evidence="15">
    <location>
        <position position="12"/>
    </location>
    <ligand>
        <name>Ca(2+)</name>
        <dbReference type="ChEBI" id="CHEBI:29108"/>
    </ligand>
</feature>
<dbReference type="SMART" id="SM00448">
    <property type="entry name" value="REC"/>
    <property type="match status" value="1"/>
</dbReference>
<dbReference type="PANTHER" id="PTHR48111:SF1">
    <property type="entry name" value="TWO-COMPONENT RESPONSE REGULATOR ORR33"/>
    <property type="match status" value="1"/>
</dbReference>
<evidence type="ECO:0000256" key="8">
    <source>
        <dbReference type="ARBA" id="ARBA00023012"/>
    </source>
</evidence>
<feature type="modified residue" description="4-aspartylphosphate" evidence="16">
    <location>
        <position position="57"/>
    </location>
</feature>
<evidence type="ECO:0000256" key="16">
    <source>
        <dbReference type="PROSITE-ProRule" id="PRU00169"/>
    </source>
</evidence>
<comment type="function">
    <text evidence="13 14">May play the central regulatory role in sporulation. It may be an element of the effector pathway responsible for the activation of sporulation genes in response to nutritional stress. Spo0A may act in concert with spo0H (a sigma factor) to control the expression of some genes that are critical to the sporulation process.</text>
</comment>
<dbReference type="GO" id="GO:0005509">
    <property type="term" value="F:calcium ion binding"/>
    <property type="evidence" value="ECO:0007669"/>
    <property type="project" value="UniProtKB-UniRule"/>
</dbReference>
<keyword evidence="19" id="KW-1185">Reference proteome</keyword>
<dbReference type="Gene3D" id="1.10.10.10">
    <property type="entry name" value="Winged helix-like DNA-binding domain superfamily/Winged helix DNA-binding domain"/>
    <property type="match status" value="1"/>
</dbReference>
<dbReference type="PROSITE" id="PS50110">
    <property type="entry name" value="RESPONSE_REGULATORY"/>
    <property type="match status" value="1"/>
</dbReference>
<dbReference type="Gene3D" id="3.40.50.2300">
    <property type="match status" value="1"/>
</dbReference>
<dbReference type="InterPro" id="IPR012052">
    <property type="entry name" value="Spore_0_A"/>
</dbReference>
<dbReference type="GO" id="GO:0003700">
    <property type="term" value="F:DNA-binding transcription factor activity"/>
    <property type="evidence" value="ECO:0007669"/>
    <property type="project" value="InterPro"/>
</dbReference>
<dbReference type="GO" id="GO:0000156">
    <property type="term" value="F:phosphorelay response regulator activity"/>
    <property type="evidence" value="ECO:0007669"/>
    <property type="project" value="TreeGrafter"/>
</dbReference>
<evidence type="ECO:0000256" key="11">
    <source>
        <dbReference type="ARBA" id="ARBA00023159"/>
    </source>
</evidence>
<evidence type="ECO:0000256" key="2">
    <source>
        <dbReference type="ARBA" id="ARBA00018672"/>
    </source>
</evidence>
<dbReference type="SUPFAM" id="SSF52172">
    <property type="entry name" value="CheY-like"/>
    <property type="match status" value="1"/>
</dbReference>
<dbReference type="GO" id="GO:0051606">
    <property type="term" value="P:detection of stimulus"/>
    <property type="evidence" value="ECO:0007669"/>
    <property type="project" value="UniProtKB-UniRule"/>
</dbReference>
<dbReference type="Pfam" id="PF08769">
    <property type="entry name" value="Spo0A_C"/>
    <property type="match status" value="1"/>
</dbReference>
<evidence type="ECO:0000313" key="18">
    <source>
        <dbReference type="EMBL" id="PNU01186.1"/>
    </source>
</evidence>
<evidence type="ECO:0000256" key="9">
    <source>
        <dbReference type="ARBA" id="ARBA00023015"/>
    </source>
</evidence>
<dbReference type="EMBL" id="NIOJ01000003">
    <property type="protein sequence ID" value="PNU01186.1"/>
    <property type="molecule type" value="Genomic_DNA"/>
</dbReference>
<keyword evidence="9 14" id="KW-0805">Transcription regulation</keyword>